<dbReference type="AlphaFoldDB" id="A0A497V943"/>
<protein>
    <submittedName>
        <fullName evidence="2">Uncharacterized protein</fullName>
    </submittedName>
</protein>
<reference evidence="1 3" key="1">
    <citation type="submission" date="2017-12" db="EMBL/GenBank/DDBJ databases">
        <title>Genomic Encyclopedia of Type Strains, Phase III (KMG-III): the genomes of soil and plant-associated and newly described type strains.</title>
        <authorList>
            <person name="Whitman W."/>
        </authorList>
    </citation>
    <scope>NUCLEOTIDE SEQUENCE [LARGE SCALE GENOMIC DNA]</scope>
    <source>
        <strain evidence="1 3">IP-10</strain>
    </source>
</reference>
<evidence type="ECO:0000313" key="1">
    <source>
        <dbReference type="EMBL" id="PKW29084.1"/>
    </source>
</evidence>
<name>A0A497V943_9FLAO</name>
<evidence type="ECO:0000313" key="2">
    <source>
        <dbReference type="EMBL" id="RLJ35414.1"/>
    </source>
</evidence>
<evidence type="ECO:0000313" key="4">
    <source>
        <dbReference type="Proteomes" id="UP000275027"/>
    </source>
</evidence>
<dbReference type="Proteomes" id="UP000275027">
    <property type="component" value="Unassembled WGS sequence"/>
</dbReference>
<dbReference type="EMBL" id="PJND01000007">
    <property type="protein sequence ID" value="PKW29084.1"/>
    <property type="molecule type" value="Genomic_DNA"/>
</dbReference>
<sequence length="106" mass="11878">MVKTNAKNIGGFLKSIEMSNTEAEKVFGNFTFTKKPSVVKVSKDNAVSFAVNFKLKKGSNEYKINSDSYYILRKGYYISINFIEQLGKEDNSELFKTLIGSIISGN</sequence>
<keyword evidence="3" id="KW-1185">Reference proteome</keyword>
<comment type="caution">
    <text evidence="2">The sequence shown here is derived from an EMBL/GenBank/DDBJ whole genome shotgun (WGS) entry which is preliminary data.</text>
</comment>
<reference evidence="2 4" key="2">
    <citation type="submission" date="2018-10" db="EMBL/GenBank/DDBJ databases">
        <title>Genomic Encyclopedia of Archaeal and Bacterial Type Strains, Phase II (KMG-II): from individual species to whole genera.</title>
        <authorList>
            <person name="Goeker M."/>
        </authorList>
    </citation>
    <scope>NUCLEOTIDE SEQUENCE [LARGE SCALE GENOMIC DNA]</scope>
    <source>
        <strain evidence="2 4">DSM 21886</strain>
    </source>
</reference>
<dbReference type="EMBL" id="RCCB01000010">
    <property type="protein sequence ID" value="RLJ35414.1"/>
    <property type="molecule type" value="Genomic_DNA"/>
</dbReference>
<gene>
    <name evidence="1" type="ORF">B0G92_0713</name>
    <name evidence="2" type="ORF">CLV50_0793</name>
</gene>
<accession>A0A497V943</accession>
<organism evidence="2 4">
    <name type="scientific">Flavobacterium lindanitolerans</name>
    <dbReference type="NCBI Taxonomy" id="428988"/>
    <lineage>
        <taxon>Bacteria</taxon>
        <taxon>Pseudomonadati</taxon>
        <taxon>Bacteroidota</taxon>
        <taxon>Flavobacteriia</taxon>
        <taxon>Flavobacteriales</taxon>
        <taxon>Flavobacteriaceae</taxon>
        <taxon>Flavobacterium</taxon>
    </lineage>
</organism>
<dbReference type="Proteomes" id="UP000233767">
    <property type="component" value="Unassembled WGS sequence"/>
</dbReference>
<proteinExistence type="predicted"/>
<evidence type="ECO:0000313" key="3">
    <source>
        <dbReference type="Proteomes" id="UP000233767"/>
    </source>
</evidence>